<feature type="transmembrane region" description="Helical" evidence="6">
    <location>
        <begin position="12"/>
        <end position="30"/>
    </location>
</feature>
<keyword evidence="4 6" id="KW-1133">Transmembrane helix</keyword>
<dbReference type="AlphaFoldDB" id="A0A1M5S457"/>
<evidence type="ECO:0000256" key="5">
    <source>
        <dbReference type="ARBA" id="ARBA00023136"/>
    </source>
</evidence>
<feature type="transmembrane region" description="Helical" evidence="6">
    <location>
        <begin position="277"/>
        <end position="298"/>
    </location>
</feature>
<keyword evidence="2" id="KW-1003">Cell membrane</keyword>
<feature type="transmembrane region" description="Helical" evidence="6">
    <location>
        <begin position="338"/>
        <end position="358"/>
    </location>
</feature>
<dbReference type="Proteomes" id="UP000184109">
    <property type="component" value="Unassembled WGS sequence"/>
</dbReference>
<evidence type="ECO:0000256" key="6">
    <source>
        <dbReference type="SAM" id="Phobius"/>
    </source>
</evidence>
<keyword evidence="8" id="KW-1185">Reference proteome</keyword>
<accession>A0A1M5S457</accession>
<dbReference type="RefSeq" id="WP_073117738.1">
    <property type="nucleotide sequence ID" value="NZ_BMEN01000005.1"/>
</dbReference>
<reference evidence="8" key="1">
    <citation type="submission" date="2016-11" db="EMBL/GenBank/DDBJ databases">
        <authorList>
            <person name="Varghese N."/>
            <person name="Submissions S."/>
        </authorList>
    </citation>
    <scope>NUCLEOTIDE SEQUENCE [LARGE SCALE GENOMIC DNA]</scope>
    <source>
        <strain evidence="8">DSM 100572</strain>
    </source>
</reference>
<dbReference type="Pfam" id="PF03739">
    <property type="entry name" value="LptF_LptG"/>
    <property type="match status" value="1"/>
</dbReference>
<dbReference type="STRING" id="1195760.SAMN05444281_0117"/>
<evidence type="ECO:0000256" key="1">
    <source>
        <dbReference type="ARBA" id="ARBA00004651"/>
    </source>
</evidence>
<dbReference type="InterPro" id="IPR005495">
    <property type="entry name" value="LptG/LptF_permease"/>
</dbReference>
<dbReference type="GO" id="GO:0043190">
    <property type="term" value="C:ATP-binding cassette (ABC) transporter complex"/>
    <property type="evidence" value="ECO:0007669"/>
    <property type="project" value="TreeGrafter"/>
</dbReference>
<proteinExistence type="predicted"/>
<evidence type="ECO:0000313" key="7">
    <source>
        <dbReference type="EMBL" id="SHH33235.1"/>
    </source>
</evidence>
<feature type="transmembrane region" description="Helical" evidence="6">
    <location>
        <begin position="59"/>
        <end position="80"/>
    </location>
</feature>
<keyword evidence="5 6" id="KW-0472">Membrane</keyword>
<evidence type="ECO:0000256" key="2">
    <source>
        <dbReference type="ARBA" id="ARBA00022475"/>
    </source>
</evidence>
<name>A0A1M5S457_9FLAO</name>
<evidence type="ECO:0000256" key="3">
    <source>
        <dbReference type="ARBA" id="ARBA00022692"/>
    </source>
</evidence>
<feature type="transmembrane region" description="Helical" evidence="6">
    <location>
        <begin position="310"/>
        <end position="332"/>
    </location>
</feature>
<dbReference type="PANTHER" id="PTHR33529">
    <property type="entry name" value="SLR0882 PROTEIN-RELATED"/>
    <property type="match status" value="1"/>
</dbReference>
<evidence type="ECO:0000256" key="4">
    <source>
        <dbReference type="ARBA" id="ARBA00022989"/>
    </source>
</evidence>
<dbReference type="OrthoDB" id="9807977at2"/>
<organism evidence="7 8">
    <name type="scientific">Wenyingzhuangia marina</name>
    <dbReference type="NCBI Taxonomy" id="1195760"/>
    <lineage>
        <taxon>Bacteria</taxon>
        <taxon>Pseudomonadati</taxon>
        <taxon>Bacteroidota</taxon>
        <taxon>Flavobacteriia</taxon>
        <taxon>Flavobacteriales</taxon>
        <taxon>Flavobacteriaceae</taxon>
        <taxon>Wenyingzhuangia</taxon>
    </lineage>
</organism>
<keyword evidence="3 6" id="KW-0812">Transmembrane</keyword>
<dbReference type="GO" id="GO:0015920">
    <property type="term" value="P:lipopolysaccharide transport"/>
    <property type="evidence" value="ECO:0007669"/>
    <property type="project" value="TreeGrafter"/>
</dbReference>
<dbReference type="PANTHER" id="PTHR33529:SF8">
    <property type="entry name" value="PERMEASE, YJGP_YJGQ FAMILY"/>
    <property type="match status" value="1"/>
</dbReference>
<sequence length="364" mass="41891">MKILDKYILFRYLKSVFFTLFIFIPIAVVIDVSEKVDKFLQHDDLTFIHILKDYYLNFIMYYANTFLPLATFIACIMFTSKLASNTEVIAISSANISFTRFLRPYFIGATILAIIALGMNHFVVPKGNEIKYAFEQEYIFNKRTENRSFVKDFSLQLNDSAKIFIKNFSLLNRKGYNFSYAEFDGIKIKHRVVAENITWDKENGNFILSKYKERFIQDEKDSITSGDKKTMILDFTPDDLIISGSKSMEMTSDRLSEFIDKSERRGVKNLNAYYVELYQRTSLPVSAYILTLIAVSLSSRKKRGGTGINLAIGIGLMFMYVFFMKVAVVLGSAPNSNALLMAWLPNIIFSTIAVYLYIREKKQG</sequence>
<protein>
    <submittedName>
        <fullName evidence="7">Lipopolysaccharide export system permease protein</fullName>
    </submittedName>
</protein>
<evidence type="ECO:0000313" key="8">
    <source>
        <dbReference type="Proteomes" id="UP000184109"/>
    </source>
</evidence>
<gene>
    <name evidence="7" type="ORF">SAMN05444281_0117</name>
</gene>
<feature type="transmembrane region" description="Helical" evidence="6">
    <location>
        <begin position="101"/>
        <end position="123"/>
    </location>
</feature>
<comment type="subcellular location">
    <subcellularLocation>
        <location evidence="1">Cell membrane</location>
        <topology evidence="1">Multi-pass membrane protein</topology>
    </subcellularLocation>
</comment>
<dbReference type="EMBL" id="FQXQ01000001">
    <property type="protein sequence ID" value="SHH33235.1"/>
    <property type="molecule type" value="Genomic_DNA"/>
</dbReference>